<keyword evidence="4" id="KW-0472">Membrane</keyword>
<dbReference type="SMART" id="SM00421">
    <property type="entry name" value="HTH_LUXR"/>
    <property type="match status" value="1"/>
</dbReference>
<evidence type="ECO:0000313" key="6">
    <source>
        <dbReference type="EMBL" id="PNV67544.1"/>
    </source>
</evidence>
<evidence type="ECO:0000256" key="3">
    <source>
        <dbReference type="ARBA" id="ARBA00023163"/>
    </source>
</evidence>
<comment type="caution">
    <text evidence="6">The sequence shown here is derived from an EMBL/GenBank/DDBJ whole genome shotgun (WGS) entry which is preliminary data.</text>
</comment>
<gene>
    <name evidence="6" type="ORF">C2L71_06935</name>
</gene>
<organism evidence="6 7">
    <name type="scientific">Enteroscipio rubneri</name>
    <dbReference type="NCBI Taxonomy" id="2070686"/>
    <lineage>
        <taxon>Bacteria</taxon>
        <taxon>Bacillati</taxon>
        <taxon>Actinomycetota</taxon>
        <taxon>Coriobacteriia</taxon>
        <taxon>Eggerthellales</taxon>
        <taxon>Eggerthellaceae</taxon>
        <taxon>Enteroscipio</taxon>
    </lineage>
</organism>
<feature type="transmembrane region" description="Helical" evidence="4">
    <location>
        <begin position="281"/>
        <end position="302"/>
    </location>
</feature>
<feature type="transmembrane region" description="Helical" evidence="4">
    <location>
        <begin position="346"/>
        <end position="363"/>
    </location>
</feature>
<dbReference type="GO" id="GO:0003677">
    <property type="term" value="F:DNA binding"/>
    <property type="evidence" value="ECO:0007669"/>
    <property type="project" value="UniProtKB-KW"/>
</dbReference>
<accession>A0A2K2UB88</accession>
<feature type="transmembrane region" description="Helical" evidence="4">
    <location>
        <begin position="240"/>
        <end position="260"/>
    </location>
</feature>
<dbReference type="PRINTS" id="PR00038">
    <property type="entry name" value="HTHLUXR"/>
</dbReference>
<dbReference type="PANTHER" id="PTHR44688:SF16">
    <property type="entry name" value="DNA-BINDING TRANSCRIPTIONAL ACTIVATOR DEVR_DOSR"/>
    <property type="match status" value="1"/>
</dbReference>
<keyword evidence="7" id="KW-1185">Reference proteome</keyword>
<evidence type="ECO:0000256" key="1">
    <source>
        <dbReference type="ARBA" id="ARBA00023015"/>
    </source>
</evidence>
<name>A0A2K2UB88_9ACTN</name>
<dbReference type="SUPFAM" id="SSF46894">
    <property type="entry name" value="C-terminal effector domain of the bipartite response regulators"/>
    <property type="match status" value="1"/>
</dbReference>
<dbReference type="InterPro" id="IPR036388">
    <property type="entry name" value="WH-like_DNA-bd_sf"/>
</dbReference>
<dbReference type="PROSITE" id="PS50043">
    <property type="entry name" value="HTH_LUXR_2"/>
    <property type="match status" value="1"/>
</dbReference>
<dbReference type="Pfam" id="PF00196">
    <property type="entry name" value="GerE"/>
    <property type="match status" value="1"/>
</dbReference>
<dbReference type="PANTHER" id="PTHR44688">
    <property type="entry name" value="DNA-BINDING TRANSCRIPTIONAL ACTIVATOR DEVR_DOSR"/>
    <property type="match status" value="1"/>
</dbReference>
<dbReference type="InterPro" id="IPR016032">
    <property type="entry name" value="Sig_transdc_resp-reg_C-effctor"/>
</dbReference>
<feature type="transmembrane region" description="Helical" evidence="4">
    <location>
        <begin position="89"/>
        <end position="106"/>
    </location>
</feature>
<evidence type="ECO:0000313" key="7">
    <source>
        <dbReference type="Proteomes" id="UP000236197"/>
    </source>
</evidence>
<evidence type="ECO:0000259" key="5">
    <source>
        <dbReference type="PROSITE" id="PS50043"/>
    </source>
</evidence>
<feature type="transmembrane region" description="Helical" evidence="4">
    <location>
        <begin position="431"/>
        <end position="456"/>
    </location>
</feature>
<feature type="transmembrane region" description="Helical" evidence="4">
    <location>
        <begin position="314"/>
        <end position="334"/>
    </location>
</feature>
<dbReference type="CDD" id="cd06170">
    <property type="entry name" value="LuxR_C_like"/>
    <property type="match status" value="1"/>
</dbReference>
<dbReference type="Proteomes" id="UP000236197">
    <property type="component" value="Unassembled WGS sequence"/>
</dbReference>
<keyword evidence="1" id="KW-0805">Transcription regulation</keyword>
<dbReference type="InterPro" id="IPR000792">
    <property type="entry name" value="Tscrpt_reg_LuxR_C"/>
</dbReference>
<feature type="transmembrane region" description="Helical" evidence="4">
    <location>
        <begin position="126"/>
        <end position="143"/>
    </location>
</feature>
<keyword evidence="3" id="KW-0804">Transcription</keyword>
<dbReference type="Gene3D" id="1.10.10.10">
    <property type="entry name" value="Winged helix-like DNA-binding domain superfamily/Winged helix DNA-binding domain"/>
    <property type="match status" value="1"/>
</dbReference>
<dbReference type="EMBL" id="PPEK01000007">
    <property type="protein sequence ID" value="PNV67544.1"/>
    <property type="molecule type" value="Genomic_DNA"/>
</dbReference>
<dbReference type="GO" id="GO:0006355">
    <property type="term" value="P:regulation of DNA-templated transcription"/>
    <property type="evidence" value="ECO:0007669"/>
    <property type="project" value="InterPro"/>
</dbReference>
<keyword evidence="2" id="KW-0238">DNA-binding</keyword>
<feature type="transmembrane region" description="Helical" evidence="4">
    <location>
        <begin position="155"/>
        <end position="176"/>
    </location>
</feature>
<reference evidence="7" key="1">
    <citation type="submission" date="2018-01" db="EMBL/GenBank/DDBJ databases">
        <title>Rubneribacter badeniensis gen. nov., sp. nov., and Colonibacter rubneri, gen. nov., sp. nov., WGS of new members of the Eggerthellaceae.</title>
        <authorList>
            <person name="Danylec N."/>
            <person name="Stoll D.A."/>
            <person name="Doetsch A."/>
            <person name="Kulling S.E."/>
            <person name="Huch M."/>
        </authorList>
    </citation>
    <scope>NUCLEOTIDE SEQUENCE [LARGE SCALE GENOMIC DNA]</scope>
    <source>
        <strain evidence="7">ResAG-96</strain>
    </source>
</reference>
<dbReference type="AlphaFoldDB" id="A0A2K2UB88"/>
<feature type="transmembrane region" description="Helical" evidence="4">
    <location>
        <begin position="212"/>
        <end position="234"/>
    </location>
</feature>
<keyword evidence="4" id="KW-1133">Transmembrane helix</keyword>
<evidence type="ECO:0000256" key="2">
    <source>
        <dbReference type="ARBA" id="ARBA00023125"/>
    </source>
</evidence>
<proteinExistence type="predicted"/>
<keyword evidence="4" id="KW-0812">Transmembrane</keyword>
<sequence length="596" mass="65079">MPNAHRWDTMEGARRAETPSLNVNDFPISAVGDLRGRCGFPTISTPVYYKIERGGSWAIPGGERRMADKLCSSVMGPARLVFASGELRRALLAFVLLYAWEYLAFFSSALTRKATVASPCLPEHCWAAAGLVAALCSLGLLAARKRGSLRFTERLTLSAAVLMGACSLGIYLLYTFDVYAEVAPYVCAGLVGLALPFLYLHRVHHFPQLEAAFLGTFFGLAFLLALLIYLLFILLPAPAAVAFCTVAPVAFLLLSARQPALERERSVGREQTAASFSLRPLLVNSASAFIFIIWLNFAFFRIIAAPWDFASRSWYYPSVFVTTLVALAAILLVVRLSALRKHQRGQVRFAVVAFAISYLILYVRFYNPLLATIAFAFCFACMIALEALAWSFWYQTVKEGRSRANVPLLAYLAVKGVGLFAGVALGEWSCLFTGGVIPVTAPLLFLILLFACAMAIKLEDFDKLFVEVRETRPPQGYVTDFGNLIIADALEPAPAAGAPEATGGRAAGAESAVDKLAGRYALSPRETDVARLLLAGRNRPFIKDALFISTGTVNSHISSIYRKTGVKSQQELISLAERVARGEDDREASEPGYRAR</sequence>
<evidence type="ECO:0000256" key="4">
    <source>
        <dbReference type="SAM" id="Phobius"/>
    </source>
</evidence>
<protein>
    <recommendedName>
        <fullName evidence="5">HTH luxR-type domain-containing protein</fullName>
    </recommendedName>
</protein>
<feature type="transmembrane region" description="Helical" evidence="4">
    <location>
        <begin position="406"/>
        <end position="425"/>
    </location>
</feature>
<feature type="transmembrane region" description="Helical" evidence="4">
    <location>
        <begin position="369"/>
        <end position="394"/>
    </location>
</feature>
<feature type="transmembrane region" description="Helical" evidence="4">
    <location>
        <begin position="182"/>
        <end position="200"/>
    </location>
</feature>
<feature type="domain" description="HTH luxR-type" evidence="5">
    <location>
        <begin position="515"/>
        <end position="580"/>
    </location>
</feature>